<dbReference type="EMBL" id="JAGFNK010000332">
    <property type="protein sequence ID" value="KAI9452584.1"/>
    <property type="molecule type" value="Genomic_DNA"/>
</dbReference>
<keyword evidence="2" id="KW-1185">Reference proteome</keyword>
<evidence type="ECO:0000313" key="2">
    <source>
        <dbReference type="Proteomes" id="UP001207468"/>
    </source>
</evidence>
<organism evidence="1 2">
    <name type="scientific">Russula earlei</name>
    <dbReference type="NCBI Taxonomy" id="71964"/>
    <lineage>
        <taxon>Eukaryota</taxon>
        <taxon>Fungi</taxon>
        <taxon>Dikarya</taxon>
        <taxon>Basidiomycota</taxon>
        <taxon>Agaricomycotina</taxon>
        <taxon>Agaricomycetes</taxon>
        <taxon>Russulales</taxon>
        <taxon>Russulaceae</taxon>
        <taxon>Russula</taxon>
    </lineage>
</organism>
<protein>
    <submittedName>
        <fullName evidence="1">Uncharacterized protein</fullName>
    </submittedName>
</protein>
<reference evidence="1" key="1">
    <citation type="submission" date="2021-03" db="EMBL/GenBank/DDBJ databases">
        <title>Evolutionary priming and transition to the ectomycorrhizal habit in an iconic lineage of mushroom-forming fungi: is preadaptation a requirement?</title>
        <authorList>
            <consortium name="DOE Joint Genome Institute"/>
            <person name="Looney B.P."/>
            <person name="Miyauchi S."/>
            <person name="Morin E."/>
            <person name="Drula E."/>
            <person name="Courty P.E."/>
            <person name="Chicoki N."/>
            <person name="Fauchery L."/>
            <person name="Kohler A."/>
            <person name="Kuo A."/>
            <person name="LaButti K."/>
            <person name="Pangilinan J."/>
            <person name="Lipzen A."/>
            <person name="Riley R."/>
            <person name="Andreopoulos W."/>
            <person name="He G."/>
            <person name="Johnson J."/>
            <person name="Barry K.W."/>
            <person name="Grigoriev I.V."/>
            <person name="Nagy L."/>
            <person name="Hibbett D."/>
            <person name="Henrissat B."/>
            <person name="Matheny P.B."/>
            <person name="Labbe J."/>
            <person name="Martin A.F."/>
        </authorList>
    </citation>
    <scope>NUCLEOTIDE SEQUENCE</scope>
    <source>
        <strain evidence="1">BPL698</strain>
    </source>
</reference>
<proteinExistence type="predicted"/>
<gene>
    <name evidence="1" type="ORF">F5148DRAFT_1235681</name>
</gene>
<comment type="caution">
    <text evidence="1">The sequence shown here is derived from an EMBL/GenBank/DDBJ whole genome shotgun (WGS) entry which is preliminary data.</text>
</comment>
<dbReference type="Proteomes" id="UP001207468">
    <property type="component" value="Unassembled WGS sequence"/>
</dbReference>
<sequence length="208" mass="22292">MSSVLKIPLILVAAVGAWYSLTPPQPPPRAQERVKSGGVERSFGSVVRVHALVWKVCTADRCPRSVPTYVQCSVLASLLAELVACVSAPGTMPIVFVLGCLMTAASGALRLACYRTLGSLFTYTGVVLGVVGTLVVHFGPGSWWARAGWLGTLSGKAYAMCWCAMEIYVLASILVRASTEDVLLKKQFGAEWDAWAARVPYRVIPGVF</sequence>
<accession>A0ACC0TX95</accession>
<evidence type="ECO:0000313" key="1">
    <source>
        <dbReference type="EMBL" id="KAI9452584.1"/>
    </source>
</evidence>
<name>A0ACC0TX95_9AGAM</name>